<protein>
    <submittedName>
        <fullName evidence="1">Uncharacterized protein</fullName>
    </submittedName>
</protein>
<feature type="non-terminal residue" evidence="1">
    <location>
        <position position="1"/>
    </location>
</feature>
<dbReference type="Proteomes" id="UP001189429">
    <property type="component" value="Unassembled WGS sequence"/>
</dbReference>
<dbReference type="Gene3D" id="6.20.320.10">
    <property type="match status" value="1"/>
</dbReference>
<name>A0ABN9Q911_9DINO</name>
<gene>
    <name evidence="1" type="ORF">PCOR1329_LOCUS9867</name>
</gene>
<evidence type="ECO:0000313" key="2">
    <source>
        <dbReference type="Proteomes" id="UP001189429"/>
    </source>
</evidence>
<reference evidence="1" key="1">
    <citation type="submission" date="2023-10" db="EMBL/GenBank/DDBJ databases">
        <authorList>
            <person name="Chen Y."/>
            <person name="Shah S."/>
            <person name="Dougan E. K."/>
            <person name="Thang M."/>
            <person name="Chan C."/>
        </authorList>
    </citation>
    <scope>NUCLEOTIDE SEQUENCE [LARGE SCALE GENOMIC DNA]</scope>
</reference>
<evidence type="ECO:0000313" key="1">
    <source>
        <dbReference type="EMBL" id="CAK0802313.1"/>
    </source>
</evidence>
<proteinExistence type="predicted"/>
<accession>A0ABN9Q911</accession>
<dbReference type="EMBL" id="CAUYUJ010002777">
    <property type="protein sequence ID" value="CAK0802313.1"/>
    <property type="molecule type" value="Genomic_DNA"/>
</dbReference>
<comment type="caution">
    <text evidence="1">The sequence shown here is derived from an EMBL/GenBank/DDBJ whole genome shotgun (WGS) entry which is preliminary data.</text>
</comment>
<organism evidence="1 2">
    <name type="scientific">Prorocentrum cordatum</name>
    <dbReference type="NCBI Taxonomy" id="2364126"/>
    <lineage>
        <taxon>Eukaryota</taxon>
        <taxon>Sar</taxon>
        <taxon>Alveolata</taxon>
        <taxon>Dinophyceae</taxon>
        <taxon>Prorocentrales</taxon>
        <taxon>Prorocentraceae</taxon>
        <taxon>Prorocentrum</taxon>
    </lineage>
</organism>
<keyword evidence="2" id="KW-1185">Reference proteome</keyword>
<sequence>RRVRQAGAPRGSRRGLPALRAAVPCCGRARVRVHHGQNRCRSTADAGATVALAALAASVQVLHGRHHSVLGDRVRHLGKPFREVVIHDSDQVYPEYLLMYSRDFVRRPATASRTASGSGP</sequence>